<evidence type="ECO:0000256" key="1">
    <source>
        <dbReference type="ARBA" id="ARBA00005534"/>
    </source>
</evidence>
<dbReference type="AlphaFoldDB" id="A0A1R1PDN7"/>
<dbReference type="InterPro" id="IPR035917">
    <property type="entry name" value="YjbQ-like_sf"/>
</dbReference>
<reference evidence="4" key="1">
    <citation type="submission" date="2017-01" db="EMBL/GenBank/DDBJ databases">
        <authorList>
            <person name="Wang Y."/>
            <person name="White M."/>
            <person name="Kvist S."/>
            <person name="Moncalvo J.-M."/>
        </authorList>
    </citation>
    <scope>NUCLEOTIDE SEQUENCE [LARGE SCALE GENOMIC DNA]</scope>
    <source>
        <strain evidence="4">COL-18-3</strain>
    </source>
</reference>
<feature type="region of interest" description="Disordered" evidence="2">
    <location>
        <begin position="159"/>
        <end position="239"/>
    </location>
</feature>
<dbReference type="InterPro" id="IPR001602">
    <property type="entry name" value="UPF0047_YjbQ-like"/>
</dbReference>
<evidence type="ECO:0000256" key="2">
    <source>
        <dbReference type="SAM" id="MobiDB-lite"/>
    </source>
</evidence>
<dbReference type="OrthoDB" id="10255963at2759"/>
<gene>
    <name evidence="3" type="ORF">AX774_g7479</name>
</gene>
<evidence type="ECO:0000313" key="4">
    <source>
        <dbReference type="Proteomes" id="UP000188320"/>
    </source>
</evidence>
<evidence type="ECO:0000313" key="3">
    <source>
        <dbReference type="EMBL" id="OMH79115.1"/>
    </source>
</evidence>
<dbReference type="PANTHER" id="PTHR30615">
    <property type="entry name" value="UNCHARACTERIZED PROTEIN YJBQ-RELATED"/>
    <property type="match status" value="1"/>
</dbReference>
<dbReference type="EMBL" id="LSSK01001664">
    <property type="protein sequence ID" value="OMH79115.1"/>
    <property type="molecule type" value="Genomic_DNA"/>
</dbReference>
<organism evidence="3 4">
    <name type="scientific">Zancudomyces culisetae</name>
    <name type="common">Gut fungus</name>
    <name type="synonym">Smittium culisetae</name>
    <dbReference type="NCBI Taxonomy" id="1213189"/>
    <lineage>
        <taxon>Eukaryota</taxon>
        <taxon>Fungi</taxon>
        <taxon>Fungi incertae sedis</taxon>
        <taxon>Zoopagomycota</taxon>
        <taxon>Kickxellomycotina</taxon>
        <taxon>Harpellomycetes</taxon>
        <taxon>Harpellales</taxon>
        <taxon>Legeriomycetaceae</taxon>
        <taxon>Zancudomyces</taxon>
    </lineage>
</organism>
<feature type="compositionally biased region" description="Acidic residues" evidence="2">
    <location>
        <begin position="159"/>
        <end position="168"/>
    </location>
</feature>
<comment type="caution">
    <text evidence="3">The sequence shown here is derived from an EMBL/GenBank/DDBJ whole genome shotgun (WGS) entry which is preliminary data.</text>
</comment>
<sequence length="456" mass="51851">MLKIVNEEKKQILKDELKTLVRIVNVLFRNYYVCRQQTLYPPEKINWNKDADQVFLYGPVFKRQNNIINNSRLKSALKKKSPLDLLGSPTPTLYYYHVKENSIDDKPVIQMKDVDLAGSQNGSTDTLFREEKKPKITFNRQVERCMVVFRQEEELLPTDFESESEVDDSQPTPIRLTGTKQRKNRSTFVIKLAPTSLNDSSSSPSRNKSSRRSAQRLLQKPKSSGSTSQTLPAGTSTPNPNWFWNRLSIPLFDSADSTPPDHSSVTTATLWPVIRDTGELLIDDAEDRIATTVDAVRFSIFRLLDYKYTNMSGSSGWSQVSFALQPRKKGCYLVTNEIVNKINPQLKDYKIGMANIFLQHTSASLTLNENADPDVRTDMTMILDKIAPENAPYIHTYEGRDDMPGHVKSSLMGVSLSIPISNGKLGLGTWQGIWLNEHRIDTHQRRVLVTLFGEKY</sequence>
<dbReference type="Gene3D" id="2.60.120.460">
    <property type="entry name" value="YjbQ-like"/>
    <property type="match status" value="1"/>
</dbReference>
<dbReference type="SUPFAM" id="SSF111038">
    <property type="entry name" value="YjbQ-like"/>
    <property type="match status" value="1"/>
</dbReference>
<keyword evidence="4" id="KW-1185">Reference proteome</keyword>
<dbReference type="PROSITE" id="PS01314">
    <property type="entry name" value="UPF0047"/>
    <property type="match status" value="1"/>
</dbReference>
<accession>A0A1R1PDN7</accession>
<proteinExistence type="inferred from homology"/>
<name>A0A1R1PDN7_ZANCU</name>
<dbReference type="Proteomes" id="UP000188320">
    <property type="component" value="Unassembled WGS sequence"/>
</dbReference>
<protein>
    <submittedName>
        <fullName evidence="3">UPF0047 protein</fullName>
    </submittedName>
</protein>
<dbReference type="PANTHER" id="PTHR30615:SF8">
    <property type="entry name" value="UPF0047 PROTEIN C4A8.02C"/>
    <property type="match status" value="1"/>
</dbReference>
<feature type="compositionally biased region" description="Polar residues" evidence="2">
    <location>
        <begin position="221"/>
        <end position="239"/>
    </location>
</feature>
<dbReference type="NCBIfam" id="TIGR00149">
    <property type="entry name" value="TIGR00149_YjbQ"/>
    <property type="match status" value="1"/>
</dbReference>
<dbReference type="Pfam" id="PF01894">
    <property type="entry name" value="YjbQ"/>
    <property type="match status" value="1"/>
</dbReference>
<comment type="similarity">
    <text evidence="1">Belongs to the UPF0047 family.</text>
</comment>